<dbReference type="InterPro" id="IPR001846">
    <property type="entry name" value="VWF_type-D"/>
</dbReference>
<feature type="disulfide bond" evidence="5">
    <location>
        <begin position="260"/>
        <end position="314"/>
    </location>
</feature>
<dbReference type="PANTHER" id="PTHR11339:SF408">
    <property type="entry name" value="MUCIN-5B"/>
    <property type="match status" value="1"/>
</dbReference>
<gene>
    <name evidence="8" type="ORF">GSTENG00008783001</name>
</gene>
<name>Q4T1J4_TETNG</name>
<comment type="subcellular location">
    <subcellularLocation>
        <location evidence="1">Secreted</location>
    </subcellularLocation>
</comment>
<comment type="caution">
    <text evidence="8">The sequence shown here is derived from an EMBL/GenBank/DDBJ whole genome shotgun (WGS) entry which is preliminary data.</text>
</comment>
<feature type="domain" description="VWFD" evidence="7">
    <location>
        <begin position="1"/>
        <end position="137"/>
    </location>
</feature>
<organism evidence="8">
    <name type="scientific">Tetraodon nigroviridis</name>
    <name type="common">Spotted green pufferfish</name>
    <name type="synonym">Chelonodon nigroviridis</name>
    <dbReference type="NCBI Taxonomy" id="99883"/>
    <lineage>
        <taxon>Eukaryota</taxon>
        <taxon>Metazoa</taxon>
        <taxon>Chordata</taxon>
        <taxon>Craniata</taxon>
        <taxon>Vertebrata</taxon>
        <taxon>Euteleostomi</taxon>
        <taxon>Actinopterygii</taxon>
        <taxon>Neopterygii</taxon>
        <taxon>Teleostei</taxon>
        <taxon>Neoteleostei</taxon>
        <taxon>Acanthomorphata</taxon>
        <taxon>Eupercaria</taxon>
        <taxon>Tetraodontiformes</taxon>
        <taxon>Tetradontoidea</taxon>
        <taxon>Tetraodontidae</taxon>
        <taxon>Tetraodon</taxon>
    </lineage>
</organism>
<dbReference type="EMBL" id="CAAE01010572">
    <property type="protein sequence ID" value="CAF93238.1"/>
    <property type="molecule type" value="Genomic_DNA"/>
</dbReference>
<dbReference type="SMART" id="SM00041">
    <property type="entry name" value="CT"/>
    <property type="match status" value="1"/>
</dbReference>
<evidence type="ECO:0000259" key="7">
    <source>
        <dbReference type="PROSITE" id="PS51233"/>
    </source>
</evidence>
<feature type="disulfide bond" evidence="5">
    <location>
        <begin position="264"/>
        <end position="316"/>
    </location>
</feature>
<dbReference type="OrthoDB" id="10071893at2759"/>
<feature type="domain" description="CTCK" evidence="6">
    <location>
        <begin position="229"/>
        <end position="322"/>
    </location>
</feature>
<dbReference type="InterPro" id="IPR006208">
    <property type="entry name" value="Glyco_hormone_CN"/>
</dbReference>
<dbReference type="InterPro" id="IPR050780">
    <property type="entry name" value="Mucin_vWF_Thrombospondin_sf"/>
</dbReference>
<dbReference type="Gene3D" id="2.10.90.10">
    <property type="entry name" value="Cystine-knot cytokines"/>
    <property type="match status" value="1"/>
</dbReference>
<comment type="caution">
    <text evidence="5">Lacks conserved residue(s) required for the propagation of feature annotation.</text>
</comment>
<dbReference type="InterPro" id="IPR029034">
    <property type="entry name" value="Cystine-knot_cytokine"/>
</dbReference>
<dbReference type="KEGG" id="tng:GSTEN00008783G001"/>
<dbReference type="PROSITE" id="PS01185">
    <property type="entry name" value="CTCK_1"/>
    <property type="match status" value="1"/>
</dbReference>
<evidence type="ECO:0000256" key="4">
    <source>
        <dbReference type="ARBA" id="ARBA00023180"/>
    </source>
</evidence>
<evidence type="ECO:0000256" key="5">
    <source>
        <dbReference type="PROSITE-ProRule" id="PRU00039"/>
    </source>
</evidence>
<sequence length="334" mass="36714">NGETWNINNCTAATCINGTVIEKPTVCPTVQPQVHVNEKRRYPAYSNSILSLTGTDLVVELEIPEISTVVTYTDSSLRIKLPYDLFSGNTEGQCGTCDNLKPNDCRALNECDVNLCPSPITCKLGFQLNVTSGVCCQTYTCVPKGVCVYNQTEYQGYEYKTEAVSCCGTCVQKSCILTAPDNKTHVIEVNDTYVPPDDKCVQYTCENVNGHLITKETKTSCPPYNPLDCEPVRSVCEVRSEETVIEVNGCKSTALNLTYCSGHCGSSSRYSSAANQIVHDCECCQETKTIQKDTELFCDDGSVVKHAYVAVESCQCIASQCVTPTPKAQRRRRR</sequence>
<dbReference type="PROSITE" id="PS01225">
    <property type="entry name" value="CTCK_2"/>
    <property type="match status" value="1"/>
</dbReference>
<evidence type="ECO:0000313" key="8">
    <source>
        <dbReference type="EMBL" id="CAF93238.1"/>
    </source>
</evidence>
<proteinExistence type="predicted"/>
<reference evidence="8" key="2">
    <citation type="submission" date="2004-02" db="EMBL/GenBank/DDBJ databases">
        <authorList>
            <consortium name="Genoscope"/>
            <consortium name="Whitehead Institute Centre for Genome Research"/>
        </authorList>
    </citation>
    <scope>NUCLEOTIDE SEQUENCE</scope>
</reference>
<evidence type="ECO:0000256" key="1">
    <source>
        <dbReference type="ARBA" id="ARBA00004613"/>
    </source>
</evidence>
<dbReference type="GO" id="GO:0005615">
    <property type="term" value="C:extracellular space"/>
    <property type="evidence" value="ECO:0007669"/>
    <property type="project" value="TreeGrafter"/>
</dbReference>
<evidence type="ECO:0000256" key="2">
    <source>
        <dbReference type="ARBA" id="ARBA00022525"/>
    </source>
</evidence>
<dbReference type="Pfam" id="PF00007">
    <property type="entry name" value="Cys_knot"/>
    <property type="match status" value="1"/>
</dbReference>
<dbReference type="GO" id="GO:0031012">
    <property type="term" value="C:extracellular matrix"/>
    <property type="evidence" value="ECO:0007669"/>
    <property type="project" value="TreeGrafter"/>
</dbReference>
<evidence type="ECO:0000259" key="6">
    <source>
        <dbReference type="PROSITE" id="PS01225"/>
    </source>
</evidence>
<dbReference type="Pfam" id="PF00094">
    <property type="entry name" value="VWD"/>
    <property type="match status" value="1"/>
</dbReference>
<keyword evidence="3 5" id="KW-1015">Disulfide bond</keyword>
<keyword evidence="2" id="KW-0964">Secreted</keyword>
<protein>
    <submittedName>
        <fullName evidence="8">(spotted green pufferfish) hypothetical protein</fullName>
    </submittedName>
</protein>
<reference evidence="8" key="1">
    <citation type="journal article" date="2004" name="Nature">
        <title>Genome duplication in the teleost fish Tetraodon nigroviridis reveals the early vertebrate proto-karyotype.</title>
        <authorList>
            <person name="Jaillon O."/>
            <person name="Aury J.-M."/>
            <person name="Brunet F."/>
            <person name="Petit J.-L."/>
            <person name="Stange-Thomann N."/>
            <person name="Mauceli E."/>
            <person name="Bouneau L."/>
            <person name="Fischer C."/>
            <person name="Ozouf-Costaz C."/>
            <person name="Bernot A."/>
            <person name="Nicaud S."/>
            <person name="Jaffe D."/>
            <person name="Fisher S."/>
            <person name="Lutfalla G."/>
            <person name="Dossat C."/>
            <person name="Segurens B."/>
            <person name="Dasilva C."/>
            <person name="Salanoubat M."/>
            <person name="Levy M."/>
            <person name="Boudet N."/>
            <person name="Castellano S."/>
            <person name="Anthouard V."/>
            <person name="Jubin C."/>
            <person name="Castelli V."/>
            <person name="Katinka M."/>
            <person name="Vacherie B."/>
            <person name="Biemont C."/>
            <person name="Skalli Z."/>
            <person name="Cattolico L."/>
            <person name="Poulain J."/>
            <person name="De Berardinis V."/>
            <person name="Cruaud C."/>
            <person name="Duprat S."/>
            <person name="Brottier P."/>
            <person name="Coutanceau J.-P."/>
            <person name="Gouzy J."/>
            <person name="Parra G."/>
            <person name="Lardier G."/>
            <person name="Chapple C."/>
            <person name="McKernan K.J."/>
            <person name="McEwan P."/>
            <person name="Bosak S."/>
            <person name="Kellis M."/>
            <person name="Volff J.-N."/>
            <person name="Guigo R."/>
            <person name="Zody M.C."/>
            <person name="Mesirov J."/>
            <person name="Lindblad-Toh K."/>
            <person name="Birren B."/>
            <person name="Nusbaum C."/>
            <person name="Kahn D."/>
            <person name="Robinson-Rechavi M."/>
            <person name="Laudet V."/>
            <person name="Schachter V."/>
            <person name="Quetier F."/>
            <person name="Saurin W."/>
            <person name="Scarpelli C."/>
            <person name="Wincker P."/>
            <person name="Lander E.S."/>
            <person name="Weissenbach J."/>
            <person name="Roest Crollius H."/>
        </authorList>
    </citation>
    <scope>NUCLEOTIDE SEQUENCE [LARGE SCALE GENOMIC DNA]</scope>
</reference>
<dbReference type="PROSITE" id="PS51233">
    <property type="entry name" value="VWFD"/>
    <property type="match status" value="1"/>
</dbReference>
<dbReference type="InterPro" id="IPR006207">
    <property type="entry name" value="Cys_knot_C"/>
</dbReference>
<evidence type="ECO:0000256" key="3">
    <source>
        <dbReference type="ARBA" id="ARBA00023157"/>
    </source>
</evidence>
<keyword evidence="4" id="KW-0325">Glycoprotein</keyword>
<dbReference type="PANTHER" id="PTHR11339">
    <property type="entry name" value="EXTRACELLULAR MATRIX GLYCOPROTEIN RELATED"/>
    <property type="match status" value="1"/>
</dbReference>
<feature type="non-terminal residue" evidence="8">
    <location>
        <position position="1"/>
    </location>
</feature>
<accession>Q4T1J4</accession>
<dbReference type="AlphaFoldDB" id="Q4T1J4"/>